<dbReference type="PANTHER" id="PTHR28008">
    <property type="entry name" value="DOMAIN PROTEIN, PUTATIVE (AFU_ORTHOLOGUE AFUA_3G10980)-RELATED"/>
    <property type="match status" value="1"/>
</dbReference>
<keyword evidence="1" id="KW-0812">Transmembrane</keyword>
<feature type="transmembrane region" description="Helical" evidence="1">
    <location>
        <begin position="77"/>
        <end position="95"/>
    </location>
</feature>
<accession>A0ABN6FX29</accession>
<dbReference type="Proteomes" id="UP000681317">
    <property type="component" value="Chromosome"/>
</dbReference>
<proteinExistence type="predicted"/>
<gene>
    <name evidence="2" type="ORF">LYSCAS_14410</name>
</gene>
<reference evidence="2 3" key="1">
    <citation type="submission" date="2021-03" db="EMBL/GenBank/DDBJ databases">
        <title>Complete Genome Sequences of Two Lysobacter Strains Isolated from Sea Water (Lysobacter caseinilyticus) and Soil (Lysobacter helvus) in South Korea.</title>
        <authorList>
            <person name="Watanabe Y."/>
            <person name="Arakawa K."/>
        </authorList>
    </citation>
    <scope>NUCLEOTIDE SEQUENCE [LARGE SCALE GENOMIC DNA]</scope>
    <source>
        <strain evidence="2 3">KVB24</strain>
    </source>
</reference>
<sequence length="135" mass="14496">MIRWPGTGALKPFARPQRWLGAWWVMITAVIVGSLLPALLLPDLPPGSDKLEHLLGYATLAATAVQLFATRVSILRAGLFLVALGVAIEIAQGTLTTTRSMDVHDAIANTLGVCLGLSTLLTPMRDWLLGVDRRA</sequence>
<dbReference type="EMBL" id="AP024545">
    <property type="protein sequence ID" value="BCT92417.1"/>
    <property type="molecule type" value="Genomic_DNA"/>
</dbReference>
<feature type="transmembrane region" description="Helical" evidence="1">
    <location>
        <begin position="21"/>
        <end position="42"/>
    </location>
</feature>
<evidence type="ECO:0000313" key="2">
    <source>
        <dbReference type="EMBL" id="BCT92417.1"/>
    </source>
</evidence>
<keyword evidence="1" id="KW-1133">Transmembrane helix</keyword>
<protein>
    <submittedName>
        <fullName evidence="2">Membrane protein</fullName>
    </submittedName>
</protein>
<evidence type="ECO:0000256" key="1">
    <source>
        <dbReference type="SAM" id="Phobius"/>
    </source>
</evidence>
<organism evidence="2 3">
    <name type="scientific">Noviluteimonas caseinilytica</name>
    <dbReference type="NCBI Taxonomy" id="2675101"/>
    <lineage>
        <taxon>Bacteria</taxon>
        <taxon>Pseudomonadati</taxon>
        <taxon>Pseudomonadota</taxon>
        <taxon>Gammaproteobacteria</taxon>
        <taxon>Lysobacterales</taxon>
        <taxon>Lysobacteraceae</taxon>
        <taxon>Noviluteimonas</taxon>
    </lineage>
</organism>
<name>A0ABN6FX29_9GAMM</name>
<keyword evidence="3" id="KW-1185">Reference proteome</keyword>
<evidence type="ECO:0000313" key="3">
    <source>
        <dbReference type="Proteomes" id="UP000681317"/>
    </source>
</evidence>
<keyword evidence="1" id="KW-0472">Membrane</keyword>
<dbReference type="RefSeq" id="WP_407075168.1">
    <property type="nucleotide sequence ID" value="NZ_AP024545.1"/>
</dbReference>
<dbReference type="PANTHER" id="PTHR28008:SF1">
    <property type="entry name" value="DOMAIN PROTEIN, PUTATIVE (AFU_ORTHOLOGUE AFUA_3G10980)-RELATED"/>
    <property type="match status" value="1"/>
</dbReference>